<dbReference type="Proteomes" id="UP000234289">
    <property type="component" value="Unassembled WGS sequence"/>
</dbReference>
<dbReference type="RefSeq" id="WP_096159699.1">
    <property type="nucleotide sequence ID" value="NZ_FXZG01000042.1"/>
</dbReference>
<evidence type="ECO:0000256" key="1">
    <source>
        <dbReference type="ARBA" id="ARBA00008857"/>
    </source>
</evidence>
<comment type="similarity">
    <text evidence="1">Belongs to the 'phage' integrase family.</text>
</comment>
<dbReference type="InterPro" id="IPR011010">
    <property type="entry name" value="DNA_brk_join_enz"/>
</dbReference>
<dbReference type="Pfam" id="PF00589">
    <property type="entry name" value="Phage_integrase"/>
    <property type="match status" value="1"/>
</dbReference>
<evidence type="ECO:0000313" key="9">
    <source>
        <dbReference type="Proteomes" id="UP000217720"/>
    </source>
</evidence>
<evidence type="ECO:0000313" key="7">
    <source>
        <dbReference type="EMBL" id="PCC51367.1"/>
    </source>
</evidence>
<dbReference type="PANTHER" id="PTHR30349:SF64">
    <property type="entry name" value="PROPHAGE INTEGRASE INTD-RELATED"/>
    <property type="match status" value="1"/>
</dbReference>
<dbReference type="PROSITE" id="PS51898">
    <property type="entry name" value="TYR_RECOMBINASE"/>
    <property type="match status" value="1"/>
</dbReference>
<keyword evidence="3" id="KW-0233">DNA recombination</keyword>
<evidence type="ECO:0000256" key="3">
    <source>
        <dbReference type="ARBA" id="ARBA00023172"/>
    </source>
</evidence>
<evidence type="ECO:0000259" key="6">
    <source>
        <dbReference type="PROSITE" id="PS51900"/>
    </source>
</evidence>
<evidence type="ECO:0000313" key="8">
    <source>
        <dbReference type="EMBL" id="SMY02932.1"/>
    </source>
</evidence>
<protein>
    <submittedName>
        <fullName evidence="8">Site-specific recombinase XerD</fullName>
    </submittedName>
</protein>
<keyword evidence="2 4" id="KW-0238">DNA-binding</keyword>
<dbReference type="InterPro" id="IPR010998">
    <property type="entry name" value="Integrase_recombinase_N"/>
</dbReference>
<reference evidence="10" key="3">
    <citation type="submission" date="2017-03" db="EMBL/GenBank/DDBJ databases">
        <authorList>
            <person name="Monnet C."/>
        </authorList>
    </citation>
    <scope>NUCLEOTIDE SEQUENCE [LARGE SCALE GENOMIC DNA]</scope>
    <source>
        <strain evidence="10">CNRZ 920</strain>
    </source>
</reference>
<dbReference type="InterPro" id="IPR050090">
    <property type="entry name" value="Tyrosine_recombinase_XerCD"/>
</dbReference>
<dbReference type="GO" id="GO:0003677">
    <property type="term" value="F:DNA binding"/>
    <property type="evidence" value="ECO:0007669"/>
    <property type="project" value="UniProtKB-UniRule"/>
</dbReference>
<reference evidence="7 9" key="1">
    <citation type="journal article" date="2017" name="Elife">
        <title>Extensive horizontal gene transfer in cheese-associated bacteria.</title>
        <authorList>
            <person name="Bonham K.S."/>
            <person name="Wolfe B.E."/>
            <person name="Dutton R.J."/>
        </authorList>
    </citation>
    <scope>NUCLEOTIDE SEQUENCE [LARGE SCALE GENOMIC DNA]</scope>
    <source>
        <strain evidence="7 9">900_6</strain>
    </source>
</reference>
<accession>A0A2H1KUN6</accession>
<dbReference type="SUPFAM" id="SSF56349">
    <property type="entry name" value="DNA breaking-rejoining enzymes"/>
    <property type="match status" value="1"/>
</dbReference>
<gene>
    <name evidence="8" type="ORF">BAUR920_03582</name>
    <name evidence="7" type="ORF">CIK62_02310</name>
</gene>
<dbReference type="GeneID" id="303222486"/>
<evidence type="ECO:0000256" key="4">
    <source>
        <dbReference type="PROSITE-ProRule" id="PRU01248"/>
    </source>
</evidence>
<dbReference type="Gene3D" id="1.10.150.130">
    <property type="match status" value="1"/>
</dbReference>
<reference evidence="8" key="2">
    <citation type="submission" date="2017-03" db="EMBL/GenBank/DDBJ databases">
        <authorList>
            <person name="Afonso C.L."/>
            <person name="Miller P.J."/>
            <person name="Scott M.A."/>
            <person name="Spackman E."/>
            <person name="Goraichik I."/>
            <person name="Dimitrov K.M."/>
            <person name="Suarez D.L."/>
            <person name="Swayne D.E."/>
        </authorList>
    </citation>
    <scope>NUCLEOTIDE SEQUENCE [LARGE SCALE GENOMIC DNA]</scope>
    <source>
        <strain evidence="8">CNRZ 920</strain>
    </source>
</reference>
<feature type="domain" description="Tyr recombinase" evidence="5">
    <location>
        <begin position="155"/>
        <end position="331"/>
    </location>
</feature>
<evidence type="ECO:0000313" key="10">
    <source>
        <dbReference type="Proteomes" id="UP000234289"/>
    </source>
</evidence>
<dbReference type="InterPro" id="IPR013762">
    <property type="entry name" value="Integrase-like_cat_sf"/>
</dbReference>
<dbReference type="InterPro" id="IPR002104">
    <property type="entry name" value="Integrase_catalytic"/>
</dbReference>
<feature type="domain" description="Core-binding (CB)" evidence="6">
    <location>
        <begin position="56"/>
        <end position="134"/>
    </location>
</feature>
<sequence length="348" mass="39142">MSISKLQNERYRAKFKVGRAQIASRTFDTKKEARHWLAAQSVLHSEEYDPRPGKRTTVETAVKLFLEARQGSVAESTVARDKGIVGKLGTAIMCRPVGEVTPAELAKFLTKSGETAGTRNRAKITLSAFFKWTVENKFRRDNPVLGIKLASGPARTMTPMTAEGVEALAAKIRQPEYQRLIRVLGYTGLRWGEARALKVSDLRDGTLHVTRSWSEGHSEKDVKQHGERWIPIFDVIAEDLEAAIGERAHHERVFLSPRGRLINSRNLRREVGWEKIAPGYRLHDLRHSAITEWVRQGVEVGTAQRWAGHESLKTTNRYVHATGRADRDSVRRLNQVWRGSAGGPRAAD</sequence>
<dbReference type="AlphaFoldDB" id="A0A2A3ZIN2"/>
<evidence type="ECO:0000256" key="2">
    <source>
        <dbReference type="ARBA" id="ARBA00023125"/>
    </source>
</evidence>
<dbReference type="GO" id="GO:0015074">
    <property type="term" value="P:DNA integration"/>
    <property type="evidence" value="ECO:0007669"/>
    <property type="project" value="InterPro"/>
</dbReference>
<dbReference type="PANTHER" id="PTHR30349">
    <property type="entry name" value="PHAGE INTEGRASE-RELATED"/>
    <property type="match status" value="1"/>
</dbReference>
<organism evidence="7 9">
    <name type="scientific">Brevibacterium aurantiacum</name>
    <dbReference type="NCBI Taxonomy" id="273384"/>
    <lineage>
        <taxon>Bacteria</taxon>
        <taxon>Bacillati</taxon>
        <taxon>Actinomycetota</taxon>
        <taxon>Actinomycetes</taxon>
        <taxon>Micrococcales</taxon>
        <taxon>Brevibacteriaceae</taxon>
        <taxon>Brevibacterium</taxon>
    </lineage>
</organism>
<dbReference type="Gene3D" id="1.10.443.10">
    <property type="entry name" value="Intergrase catalytic core"/>
    <property type="match status" value="1"/>
</dbReference>
<name>A0A2A3ZIN2_BREAU</name>
<accession>A0A2A3ZIN2</accession>
<dbReference type="EMBL" id="FXZG01000042">
    <property type="protein sequence ID" value="SMY02932.1"/>
    <property type="molecule type" value="Genomic_DNA"/>
</dbReference>
<dbReference type="Proteomes" id="UP000217720">
    <property type="component" value="Unassembled WGS sequence"/>
</dbReference>
<dbReference type="EMBL" id="NRGO01000004">
    <property type="protein sequence ID" value="PCC51367.1"/>
    <property type="molecule type" value="Genomic_DNA"/>
</dbReference>
<dbReference type="InterPro" id="IPR044068">
    <property type="entry name" value="CB"/>
</dbReference>
<dbReference type="PROSITE" id="PS51900">
    <property type="entry name" value="CB"/>
    <property type="match status" value="1"/>
</dbReference>
<dbReference type="GO" id="GO:0006310">
    <property type="term" value="P:DNA recombination"/>
    <property type="evidence" value="ECO:0007669"/>
    <property type="project" value="UniProtKB-KW"/>
</dbReference>
<evidence type="ECO:0000259" key="5">
    <source>
        <dbReference type="PROSITE" id="PS51898"/>
    </source>
</evidence>
<dbReference type="CDD" id="cd00397">
    <property type="entry name" value="DNA_BRE_C"/>
    <property type="match status" value="1"/>
</dbReference>
<proteinExistence type="inferred from homology"/>